<keyword evidence="1" id="KW-0732">Signal</keyword>
<protein>
    <submittedName>
        <fullName evidence="2">Uncharacterized protein</fullName>
    </submittedName>
</protein>
<evidence type="ECO:0000313" key="3">
    <source>
        <dbReference type="Proteomes" id="UP000607653"/>
    </source>
</evidence>
<sequence length="40" mass="4345">MMIIVFGLFHGYTFLSLAVHCNGHGCVDNVIFLGIFASSL</sequence>
<name>A0A822XR04_NELNU</name>
<dbReference type="AlphaFoldDB" id="A0A822XR04"/>
<proteinExistence type="predicted"/>
<feature type="chain" id="PRO_5032685304" evidence="1">
    <location>
        <begin position="19"/>
        <end position="40"/>
    </location>
</feature>
<organism evidence="2 3">
    <name type="scientific">Nelumbo nucifera</name>
    <name type="common">Sacred lotus</name>
    <dbReference type="NCBI Taxonomy" id="4432"/>
    <lineage>
        <taxon>Eukaryota</taxon>
        <taxon>Viridiplantae</taxon>
        <taxon>Streptophyta</taxon>
        <taxon>Embryophyta</taxon>
        <taxon>Tracheophyta</taxon>
        <taxon>Spermatophyta</taxon>
        <taxon>Magnoliopsida</taxon>
        <taxon>Proteales</taxon>
        <taxon>Nelumbonaceae</taxon>
        <taxon>Nelumbo</taxon>
    </lineage>
</organism>
<keyword evidence="3" id="KW-1185">Reference proteome</keyword>
<gene>
    <name evidence="2" type="ORF">HUJ06_023566</name>
</gene>
<evidence type="ECO:0000313" key="2">
    <source>
        <dbReference type="EMBL" id="DAD22103.1"/>
    </source>
</evidence>
<evidence type="ECO:0000256" key="1">
    <source>
        <dbReference type="SAM" id="SignalP"/>
    </source>
</evidence>
<comment type="caution">
    <text evidence="2">The sequence shown here is derived from an EMBL/GenBank/DDBJ whole genome shotgun (WGS) entry which is preliminary data.</text>
</comment>
<dbReference type="EMBL" id="DUZY01000001">
    <property type="protein sequence ID" value="DAD22103.1"/>
    <property type="molecule type" value="Genomic_DNA"/>
</dbReference>
<accession>A0A822XR04</accession>
<dbReference type="Proteomes" id="UP000607653">
    <property type="component" value="Unassembled WGS sequence"/>
</dbReference>
<feature type="signal peptide" evidence="1">
    <location>
        <begin position="1"/>
        <end position="18"/>
    </location>
</feature>
<reference evidence="2 3" key="1">
    <citation type="journal article" date="2020" name="Mol. Biol. Evol.">
        <title>Distinct Expression and Methylation Patterns for Genes with Different Fates following a Single Whole-Genome Duplication in Flowering Plants.</title>
        <authorList>
            <person name="Shi T."/>
            <person name="Rahmani R.S."/>
            <person name="Gugger P.F."/>
            <person name="Wang M."/>
            <person name="Li H."/>
            <person name="Zhang Y."/>
            <person name="Li Z."/>
            <person name="Wang Q."/>
            <person name="Van de Peer Y."/>
            <person name="Marchal K."/>
            <person name="Chen J."/>
        </authorList>
    </citation>
    <scope>NUCLEOTIDE SEQUENCE [LARGE SCALE GENOMIC DNA]</scope>
    <source>
        <tissue evidence="2">Leaf</tissue>
    </source>
</reference>